<evidence type="ECO:0000256" key="3">
    <source>
        <dbReference type="ARBA" id="ARBA00022692"/>
    </source>
</evidence>
<feature type="transmembrane region" description="Helical" evidence="7">
    <location>
        <begin position="427"/>
        <end position="445"/>
    </location>
</feature>
<dbReference type="Proteomes" id="UP000541857">
    <property type="component" value="Unassembled WGS sequence"/>
</dbReference>
<proteinExistence type="inferred from homology"/>
<feature type="transmembrane region" description="Helical" evidence="7">
    <location>
        <begin position="284"/>
        <end position="309"/>
    </location>
</feature>
<name>A0A7W2M3S4_9FLAO</name>
<evidence type="ECO:0000256" key="7">
    <source>
        <dbReference type="SAM" id="Phobius"/>
    </source>
</evidence>
<comment type="similarity">
    <text evidence="2 6">Belongs to the sodium:solute symporter (SSF) (TC 2.A.21) family.</text>
</comment>
<feature type="transmembrane region" description="Helical" evidence="7">
    <location>
        <begin position="478"/>
        <end position="499"/>
    </location>
</feature>
<dbReference type="RefSeq" id="WP_182203427.1">
    <property type="nucleotide sequence ID" value="NZ_JACGLT010000003.1"/>
</dbReference>
<keyword evidence="4 7" id="KW-1133">Transmembrane helix</keyword>
<feature type="transmembrane region" description="Helical" evidence="7">
    <location>
        <begin position="452"/>
        <end position="472"/>
    </location>
</feature>
<reference evidence="8 9" key="1">
    <citation type="submission" date="2020-07" db="EMBL/GenBank/DDBJ databases">
        <title>Bacterium isolated from marine sediment.</title>
        <authorList>
            <person name="Shang D."/>
        </authorList>
    </citation>
    <scope>NUCLEOTIDE SEQUENCE [LARGE SCALE GENOMIC DNA]</scope>
    <source>
        <strain evidence="8 9">F6074</strain>
    </source>
</reference>
<dbReference type="InterPro" id="IPR038377">
    <property type="entry name" value="Na/Glc_symporter_sf"/>
</dbReference>
<feature type="transmembrane region" description="Helical" evidence="7">
    <location>
        <begin position="126"/>
        <end position="147"/>
    </location>
</feature>
<comment type="caution">
    <text evidence="8">The sequence shown here is derived from an EMBL/GenBank/DDBJ whole genome shotgun (WGS) entry which is preliminary data.</text>
</comment>
<feature type="transmembrane region" description="Helical" evidence="7">
    <location>
        <begin position="159"/>
        <end position="176"/>
    </location>
</feature>
<keyword evidence="9" id="KW-1185">Reference proteome</keyword>
<dbReference type="PROSITE" id="PS50283">
    <property type="entry name" value="NA_SOLUT_SYMP_3"/>
    <property type="match status" value="1"/>
</dbReference>
<evidence type="ECO:0000313" key="9">
    <source>
        <dbReference type="Proteomes" id="UP000541857"/>
    </source>
</evidence>
<keyword evidence="5 7" id="KW-0472">Membrane</keyword>
<feature type="transmembrane region" description="Helical" evidence="7">
    <location>
        <begin position="245"/>
        <end position="263"/>
    </location>
</feature>
<dbReference type="Pfam" id="PF00474">
    <property type="entry name" value="SSF"/>
    <property type="match status" value="1"/>
</dbReference>
<dbReference type="GO" id="GO:0005886">
    <property type="term" value="C:plasma membrane"/>
    <property type="evidence" value="ECO:0007669"/>
    <property type="project" value="TreeGrafter"/>
</dbReference>
<feature type="transmembrane region" description="Helical" evidence="7">
    <location>
        <begin position="48"/>
        <end position="69"/>
    </location>
</feature>
<dbReference type="Gene3D" id="1.20.1730.10">
    <property type="entry name" value="Sodium/glucose cotransporter"/>
    <property type="match status" value="1"/>
</dbReference>
<dbReference type="NCBIfam" id="TIGR00813">
    <property type="entry name" value="sss"/>
    <property type="match status" value="1"/>
</dbReference>
<dbReference type="PANTHER" id="PTHR11819">
    <property type="entry name" value="SOLUTE CARRIER FAMILY 5"/>
    <property type="match status" value="1"/>
</dbReference>
<evidence type="ECO:0000256" key="1">
    <source>
        <dbReference type="ARBA" id="ARBA00004141"/>
    </source>
</evidence>
<dbReference type="AlphaFoldDB" id="A0A7W2M3S4"/>
<comment type="subcellular location">
    <subcellularLocation>
        <location evidence="1">Membrane</location>
        <topology evidence="1">Multi-pass membrane protein</topology>
    </subcellularLocation>
</comment>
<dbReference type="GO" id="GO:0005412">
    <property type="term" value="F:D-glucose:sodium symporter activity"/>
    <property type="evidence" value="ECO:0007669"/>
    <property type="project" value="TreeGrafter"/>
</dbReference>
<evidence type="ECO:0000256" key="4">
    <source>
        <dbReference type="ARBA" id="ARBA00022989"/>
    </source>
</evidence>
<organism evidence="8 9">
    <name type="scientific">Gelidibacter maritimus</name>
    <dbReference type="NCBI Taxonomy" id="2761487"/>
    <lineage>
        <taxon>Bacteria</taxon>
        <taxon>Pseudomonadati</taxon>
        <taxon>Bacteroidota</taxon>
        <taxon>Flavobacteriia</taxon>
        <taxon>Flavobacteriales</taxon>
        <taxon>Flavobacteriaceae</taxon>
        <taxon>Gelidibacter</taxon>
    </lineage>
</organism>
<accession>A0A7W2M3S4</accession>
<dbReference type="CDD" id="cd10325">
    <property type="entry name" value="SLC5sbd_vSGLT"/>
    <property type="match status" value="1"/>
</dbReference>
<dbReference type="EMBL" id="JACGLT010000003">
    <property type="protein sequence ID" value="MBA6152183.1"/>
    <property type="molecule type" value="Genomic_DNA"/>
</dbReference>
<feature type="transmembrane region" description="Helical" evidence="7">
    <location>
        <begin position="75"/>
        <end position="100"/>
    </location>
</feature>
<dbReference type="InterPro" id="IPR001734">
    <property type="entry name" value="Na/solute_symporter"/>
</dbReference>
<feature type="transmembrane region" description="Helical" evidence="7">
    <location>
        <begin position="520"/>
        <end position="541"/>
    </location>
</feature>
<protein>
    <submittedName>
        <fullName evidence="8">Sodium/sugar symporter</fullName>
    </submittedName>
</protein>
<evidence type="ECO:0000256" key="5">
    <source>
        <dbReference type="ARBA" id="ARBA00023136"/>
    </source>
</evidence>
<evidence type="ECO:0000313" key="8">
    <source>
        <dbReference type="EMBL" id="MBA6152183.1"/>
    </source>
</evidence>
<dbReference type="PANTHER" id="PTHR11819:SF195">
    <property type="entry name" value="SODIUM_GLUCOSE COTRANSPORTER 4"/>
    <property type="match status" value="1"/>
</dbReference>
<keyword evidence="3 7" id="KW-0812">Transmembrane</keyword>
<evidence type="ECO:0000256" key="6">
    <source>
        <dbReference type="RuleBase" id="RU362091"/>
    </source>
</evidence>
<sequence length="542" mass="58409">MASGFHSWDYVVFIAYGALILGVGLWVSRDKKGHQKNAEDYFLASKSLPWWAIGASLIAANISAEQFIGMSGSGFALGIAIASYEWMAALTLLIVGKYFLPIFIEKGLYTIPEFVEKRFSTNLKTILAVFWIGLYVFVNLASVLYLGGLAIETIMGVDMIYAIIGLALFAAAYSLYGGLSAVAWTDVIQVVFLVLGGLVTTYLALNTVSGGEGAMAGFSAILDAAPEKFHMILDEANDNFNNLPGIWVLVGGLWVANLYYWGFNQYIIQRTLAAKSLKEAQKGILLAAFLKLLIPLIVVVPGIAAYVMINDPSIMATLGEAGISNVPTSDQADKAYPWLLQFLPTGLKGIAFAALAAAIVSSLASMINSTSTIFTMDIYKQYINKNSSDKMTVGVGRISGAIALIIAVIVAPLLGGIDQAFQFIQEYTGIVSPGILAVFILGLFWKKTTNNAAIWGAILSIPIALVLKFAPIDALEPWMHQMGITAVLTMLIIIVLSYLQNKGADDAKGIVFTKDLFKTTPLFNVGAMVVCIITAVLYALFW</sequence>
<feature type="transmembrane region" description="Helical" evidence="7">
    <location>
        <begin position="350"/>
        <end position="374"/>
    </location>
</feature>
<evidence type="ECO:0000256" key="2">
    <source>
        <dbReference type="ARBA" id="ARBA00006434"/>
    </source>
</evidence>
<gene>
    <name evidence="8" type="ORF">H3Z82_05525</name>
</gene>
<feature type="transmembrane region" description="Helical" evidence="7">
    <location>
        <begin position="395"/>
        <end position="415"/>
    </location>
</feature>
<feature type="transmembrane region" description="Helical" evidence="7">
    <location>
        <begin position="6"/>
        <end position="27"/>
    </location>
</feature>
<feature type="transmembrane region" description="Helical" evidence="7">
    <location>
        <begin position="183"/>
        <end position="205"/>
    </location>
</feature>